<dbReference type="SUPFAM" id="SSF53383">
    <property type="entry name" value="PLP-dependent transferases"/>
    <property type="match status" value="1"/>
</dbReference>
<dbReference type="InterPro" id="IPR015422">
    <property type="entry name" value="PyrdxlP-dep_Trfase_small"/>
</dbReference>
<dbReference type="GO" id="GO:0006534">
    <property type="term" value="P:cysteine metabolic process"/>
    <property type="evidence" value="ECO:0007669"/>
    <property type="project" value="UniProtKB-UniRule"/>
</dbReference>
<evidence type="ECO:0000313" key="11">
    <source>
        <dbReference type="Proteomes" id="UP000757900"/>
    </source>
</evidence>
<keyword evidence="4 8" id="KW-0808">Transferase</keyword>
<dbReference type="NCBIfam" id="TIGR01979">
    <property type="entry name" value="sufS"/>
    <property type="match status" value="1"/>
</dbReference>
<dbReference type="EC" id="2.8.1.7" evidence="3 8"/>
<dbReference type="Gene3D" id="3.40.640.10">
    <property type="entry name" value="Type I PLP-dependent aspartate aminotransferase-like (Major domain)"/>
    <property type="match status" value="1"/>
</dbReference>
<comment type="cofactor">
    <cofactor evidence="1 7">
        <name>pyridoxal 5'-phosphate</name>
        <dbReference type="ChEBI" id="CHEBI:597326"/>
    </cofactor>
</comment>
<comment type="caution">
    <text evidence="10">The sequence shown here is derived from an EMBL/GenBank/DDBJ whole genome shotgun (WGS) entry which is preliminary data.</text>
</comment>
<evidence type="ECO:0000256" key="3">
    <source>
        <dbReference type="ARBA" id="ARBA00012239"/>
    </source>
</evidence>
<sequence>MPAEITSLPPWAKDFPVLKQKVHGQDLIYFDNAATSQKPQLVLDCLANYYLLDNANIHRGVHSLANRATQNYEAARQRVADFMGAQPHEIIFTSGTTAGLNFLADRWIGPSLQPGDQIGLTYLEHHSNLVPWQVLAQEKGATLRYLPLKEDHHLDLEALEASDWSKLKVITIHHVSNVLGICQDIAALTAWAKPRGIKVIVDGAQAVAHMPVDVGSLGVDAYCWSGHKLYGPTGIGVCYLKQEHHDTCQPFFYGGEMVHQVGDYQTDYAVAPHKFEGGTPPIAQAIGLAAAIEWLSAIGWQAIEAHESHLTLELVRGLQAIPGVEIYGHGHGIVTFNIADVHPHDAATAYDLEGIALRAGHHCAQPLMRRLGQAATLRASMALYNDTQEVARFIEVTKAVKEFFCP</sequence>
<feature type="domain" description="Aminotransferase class V" evidence="9">
    <location>
        <begin position="28"/>
        <end position="393"/>
    </location>
</feature>
<protein>
    <recommendedName>
        <fullName evidence="3 8">Cysteine desulfurase</fullName>
        <ecNumber evidence="3 8">2.8.1.7</ecNumber>
    </recommendedName>
</protein>
<gene>
    <name evidence="10" type="primary">sufS</name>
    <name evidence="10" type="ORF">HXK00_05945</name>
</gene>
<evidence type="ECO:0000256" key="8">
    <source>
        <dbReference type="RuleBase" id="RU004506"/>
    </source>
</evidence>
<keyword evidence="5 8" id="KW-0663">Pyridoxal phosphate</keyword>
<comment type="function">
    <text evidence="8">Catalyzes the removal of elemental sulfur and selenium atoms from L-cysteine, L-cystine, L-selenocysteine, and L-selenocystine to produce L-alanine.</text>
</comment>
<dbReference type="PANTHER" id="PTHR43586:SF8">
    <property type="entry name" value="CYSTEINE DESULFURASE 1, CHLOROPLASTIC"/>
    <property type="match status" value="1"/>
</dbReference>
<dbReference type="EMBL" id="JABZFV010000147">
    <property type="protein sequence ID" value="MBF0935170.1"/>
    <property type="molecule type" value="Genomic_DNA"/>
</dbReference>
<dbReference type="InterPro" id="IPR020578">
    <property type="entry name" value="Aminotrans_V_PyrdxlP_BS"/>
</dbReference>
<dbReference type="CDD" id="cd06453">
    <property type="entry name" value="SufS_like"/>
    <property type="match status" value="1"/>
</dbReference>
<dbReference type="PANTHER" id="PTHR43586">
    <property type="entry name" value="CYSTEINE DESULFURASE"/>
    <property type="match status" value="1"/>
</dbReference>
<reference evidence="10" key="1">
    <citation type="submission" date="2020-04" db="EMBL/GenBank/DDBJ databases">
        <title>Deep metagenomics examines the oral microbiome during advanced dental caries in children, revealing novel taxa and co-occurrences with host molecules.</title>
        <authorList>
            <person name="Baker J.L."/>
            <person name="Morton J.T."/>
            <person name="Dinis M."/>
            <person name="Alvarez R."/>
            <person name="Tran N.C."/>
            <person name="Knight R."/>
            <person name="Edlund A."/>
        </authorList>
    </citation>
    <scope>NUCLEOTIDE SEQUENCE</scope>
    <source>
        <strain evidence="10">JCVI_23_bin.16</strain>
    </source>
</reference>
<dbReference type="GO" id="GO:0031071">
    <property type="term" value="F:cysteine desulfurase activity"/>
    <property type="evidence" value="ECO:0007669"/>
    <property type="project" value="UniProtKB-UniRule"/>
</dbReference>
<dbReference type="Pfam" id="PF00266">
    <property type="entry name" value="Aminotran_5"/>
    <property type="match status" value="1"/>
</dbReference>
<name>A0A929MRY0_ABIDE</name>
<accession>A0A929MRY0</accession>
<evidence type="ECO:0000313" key="10">
    <source>
        <dbReference type="EMBL" id="MBF0935170.1"/>
    </source>
</evidence>
<evidence type="ECO:0000256" key="5">
    <source>
        <dbReference type="ARBA" id="ARBA00022898"/>
    </source>
</evidence>
<evidence type="ECO:0000256" key="4">
    <source>
        <dbReference type="ARBA" id="ARBA00022679"/>
    </source>
</evidence>
<dbReference type="InterPro" id="IPR000192">
    <property type="entry name" value="Aminotrans_V_dom"/>
</dbReference>
<dbReference type="AlphaFoldDB" id="A0A929MRY0"/>
<proteinExistence type="inferred from homology"/>
<dbReference type="Gene3D" id="3.90.1150.10">
    <property type="entry name" value="Aspartate Aminotransferase, domain 1"/>
    <property type="match status" value="1"/>
</dbReference>
<dbReference type="InterPro" id="IPR010970">
    <property type="entry name" value="Cys_dSase_SufS"/>
</dbReference>
<dbReference type="InterPro" id="IPR015421">
    <property type="entry name" value="PyrdxlP-dep_Trfase_major"/>
</dbReference>
<dbReference type="InterPro" id="IPR015424">
    <property type="entry name" value="PyrdxlP-dep_Trfase"/>
</dbReference>
<evidence type="ECO:0000256" key="6">
    <source>
        <dbReference type="ARBA" id="ARBA00050776"/>
    </source>
</evidence>
<evidence type="ECO:0000256" key="1">
    <source>
        <dbReference type="ARBA" id="ARBA00001933"/>
    </source>
</evidence>
<evidence type="ECO:0000256" key="2">
    <source>
        <dbReference type="ARBA" id="ARBA00010447"/>
    </source>
</evidence>
<dbReference type="Proteomes" id="UP000757900">
    <property type="component" value="Unassembled WGS sequence"/>
</dbReference>
<dbReference type="PROSITE" id="PS00595">
    <property type="entry name" value="AA_TRANSFER_CLASS_5"/>
    <property type="match status" value="1"/>
</dbReference>
<organism evidence="10 11">
    <name type="scientific">Abiotrophia defectiva</name>
    <name type="common">Streptococcus defectivus</name>
    <dbReference type="NCBI Taxonomy" id="46125"/>
    <lineage>
        <taxon>Bacteria</taxon>
        <taxon>Bacillati</taxon>
        <taxon>Bacillota</taxon>
        <taxon>Bacilli</taxon>
        <taxon>Lactobacillales</taxon>
        <taxon>Aerococcaceae</taxon>
        <taxon>Abiotrophia</taxon>
    </lineage>
</organism>
<comment type="catalytic activity">
    <reaction evidence="6 8">
        <text>(sulfur carrier)-H + L-cysteine = (sulfur carrier)-SH + L-alanine</text>
        <dbReference type="Rhea" id="RHEA:43892"/>
        <dbReference type="Rhea" id="RHEA-COMP:14737"/>
        <dbReference type="Rhea" id="RHEA-COMP:14739"/>
        <dbReference type="ChEBI" id="CHEBI:29917"/>
        <dbReference type="ChEBI" id="CHEBI:35235"/>
        <dbReference type="ChEBI" id="CHEBI:57972"/>
        <dbReference type="ChEBI" id="CHEBI:64428"/>
        <dbReference type="EC" id="2.8.1.7"/>
    </reaction>
</comment>
<dbReference type="GO" id="GO:0030170">
    <property type="term" value="F:pyridoxal phosphate binding"/>
    <property type="evidence" value="ECO:0007669"/>
    <property type="project" value="UniProtKB-UniRule"/>
</dbReference>
<evidence type="ECO:0000256" key="7">
    <source>
        <dbReference type="RuleBase" id="RU004504"/>
    </source>
</evidence>
<evidence type="ECO:0000259" key="9">
    <source>
        <dbReference type="Pfam" id="PF00266"/>
    </source>
</evidence>
<comment type="similarity">
    <text evidence="2 8">Belongs to the class-V pyridoxal-phosphate-dependent aminotransferase family. Csd subfamily.</text>
</comment>